<dbReference type="EMBL" id="FUKI01000094">
    <property type="protein sequence ID" value="SJM91679.1"/>
    <property type="molecule type" value="Genomic_DNA"/>
</dbReference>
<evidence type="ECO:0000313" key="1">
    <source>
        <dbReference type="EMBL" id="SJM91679.1"/>
    </source>
</evidence>
<keyword evidence="2" id="KW-1185">Reference proteome</keyword>
<name>A0A1R4H663_9GAMM</name>
<proteinExistence type="predicted"/>
<evidence type="ECO:0000313" key="2">
    <source>
        <dbReference type="Proteomes" id="UP000195667"/>
    </source>
</evidence>
<sequence>MRYHINCFVAIKYVPLKHIYVSMEYYVKHLLIKSAIQVLLLHSEETFFTL</sequence>
<dbReference type="Proteomes" id="UP000195667">
    <property type="component" value="Unassembled WGS sequence"/>
</dbReference>
<accession>A0A1R4H663</accession>
<gene>
    <name evidence="1" type="ORF">CRENPOLYSF1_200035</name>
</gene>
<organism evidence="1 2">
    <name type="scientific">Crenothrix polyspora</name>
    <dbReference type="NCBI Taxonomy" id="360316"/>
    <lineage>
        <taxon>Bacteria</taxon>
        <taxon>Pseudomonadati</taxon>
        <taxon>Pseudomonadota</taxon>
        <taxon>Gammaproteobacteria</taxon>
        <taxon>Methylococcales</taxon>
        <taxon>Crenotrichaceae</taxon>
        <taxon>Crenothrix</taxon>
    </lineage>
</organism>
<protein>
    <submittedName>
        <fullName evidence="1">Uncharacterized protein</fullName>
    </submittedName>
</protein>
<dbReference type="AlphaFoldDB" id="A0A1R4H663"/>
<reference evidence="2" key="1">
    <citation type="submission" date="2017-02" db="EMBL/GenBank/DDBJ databases">
        <authorList>
            <person name="Daims H."/>
        </authorList>
    </citation>
    <scope>NUCLEOTIDE SEQUENCE [LARGE SCALE GENOMIC DNA]</scope>
</reference>